<dbReference type="GO" id="GO:0008312">
    <property type="term" value="F:7S RNA binding"/>
    <property type="evidence" value="ECO:0007669"/>
    <property type="project" value="InterPro"/>
</dbReference>
<dbReference type="InterPro" id="IPR036521">
    <property type="entry name" value="SRP19-like_sf"/>
</dbReference>
<evidence type="ECO:0000256" key="4">
    <source>
        <dbReference type="ARBA" id="ARBA00023274"/>
    </source>
</evidence>
<dbReference type="FunFam" id="3.30.56.30:FF:000003">
    <property type="entry name" value="Signal recognition particle SEC65 subunit"/>
    <property type="match status" value="1"/>
</dbReference>
<evidence type="ECO:0000256" key="5">
    <source>
        <dbReference type="SAM" id="MobiDB-lite"/>
    </source>
</evidence>
<feature type="compositionally biased region" description="Basic residues" evidence="5">
    <location>
        <begin position="254"/>
        <end position="265"/>
    </location>
</feature>
<dbReference type="Proteomes" id="UP000038830">
    <property type="component" value="Unassembled WGS sequence"/>
</dbReference>
<dbReference type="Gene3D" id="3.30.56.30">
    <property type="entry name" value="Signal recognition particle, SRP19-like subunit"/>
    <property type="match status" value="1"/>
</dbReference>
<feature type="region of interest" description="Disordered" evidence="5">
    <location>
        <begin position="42"/>
        <end position="65"/>
    </location>
</feature>
<evidence type="ECO:0000256" key="1">
    <source>
        <dbReference type="ARBA" id="ARBA00004496"/>
    </source>
</evidence>
<name>A0A0H5C052_CYBJN</name>
<dbReference type="InterPro" id="IPR002778">
    <property type="entry name" value="Signal_recog_particle_SRP19"/>
</dbReference>
<dbReference type="PANTHER" id="PTHR17453:SF0">
    <property type="entry name" value="SIGNAL RECOGNITION PARTICLE 19 KDA PROTEIN"/>
    <property type="match status" value="1"/>
</dbReference>
<gene>
    <name evidence="6" type="ORF">BN1211_0761</name>
</gene>
<feature type="region of interest" description="Disordered" evidence="5">
    <location>
        <begin position="236"/>
        <end position="265"/>
    </location>
</feature>
<dbReference type="Pfam" id="PF01922">
    <property type="entry name" value="SRP19"/>
    <property type="match status" value="1"/>
</dbReference>
<evidence type="ECO:0000313" key="6">
    <source>
        <dbReference type="EMBL" id="CEP20807.1"/>
    </source>
</evidence>
<protein>
    <recommendedName>
        <fullName evidence="8">SRP19-domain-containing protein</fullName>
    </recommendedName>
</protein>
<keyword evidence="3" id="KW-0733">Signal recognition particle</keyword>
<dbReference type="SUPFAM" id="SSF69695">
    <property type="entry name" value="SRP19"/>
    <property type="match status" value="1"/>
</dbReference>
<dbReference type="GO" id="GO:0005786">
    <property type="term" value="C:signal recognition particle, endoplasmic reticulum targeting"/>
    <property type="evidence" value="ECO:0007669"/>
    <property type="project" value="UniProtKB-KW"/>
</dbReference>
<keyword evidence="4" id="KW-0687">Ribonucleoprotein</keyword>
<dbReference type="EMBL" id="CDQK01000001">
    <property type="protein sequence ID" value="CEP20807.1"/>
    <property type="molecule type" value="Genomic_DNA"/>
</dbReference>
<evidence type="ECO:0008006" key="8">
    <source>
        <dbReference type="Google" id="ProtNLM"/>
    </source>
</evidence>
<sequence length="265" mass="30097">MPLLEEVSDAEDIDNLDMDLAEFDPSLSTPLAPKLEKTIVRSQDLEEEEEARKREQLFPTDDGFDDGAFTAADATKPLPDDVQETLRTLQILYPCYFDKNRSRQEGRRVSKELAVENPLAQTVQEACNSLHLITMHEATKTHPQDWGNPGRIRVLIKEDGKPASVLVDNKRHLMNQVAKYLKSHETTLEASKKTVLVPELRKITPQEIPVPKGLKMNKIVPLHSPLQLNTDPMFKSIYEPQPEASPVPQAPKVPKQKNKFMHVRR</sequence>
<accession>A0A0H5C052</accession>
<reference evidence="7" key="1">
    <citation type="journal article" date="2015" name="J. Biotechnol.">
        <title>The structure of the Cyberlindnera jadinii genome and its relation to Candida utilis analyzed by the occurrence of single nucleotide polymorphisms.</title>
        <authorList>
            <person name="Rupp O."/>
            <person name="Brinkrolf K."/>
            <person name="Buerth C."/>
            <person name="Kunigo M."/>
            <person name="Schneider J."/>
            <person name="Jaenicke S."/>
            <person name="Goesmann A."/>
            <person name="Puehler A."/>
            <person name="Jaeger K.-E."/>
            <person name="Ernst J.F."/>
        </authorList>
    </citation>
    <scope>NUCLEOTIDE SEQUENCE [LARGE SCALE GENOMIC DNA]</scope>
    <source>
        <strain evidence="7">ATCC 18201 / CBS 1600 / BCRC 20928 / JCM 3617 / NBRC 0987 / NRRL Y-1542</strain>
    </source>
</reference>
<proteinExistence type="predicted"/>
<keyword evidence="2" id="KW-0963">Cytoplasm</keyword>
<dbReference type="PANTHER" id="PTHR17453">
    <property type="entry name" value="SIGNAL RECOGNITION PARTICLE 19 KD PROTEIN"/>
    <property type="match status" value="1"/>
</dbReference>
<organism evidence="6 7">
    <name type="scientific">Cyberlindnera jadinii (strain ATCC 18201 / CBS 1600 / BCRC 20928 / JCM 3617 / NBRC 0987 / NRRL Y-1542)</name>
    <name type="common">Torula yeast</name>
    <name type="synonym">Candida utilis</name>
    <dbReference type="NCBI Taxonomy" id="983966"/>
    <lineage>
        <taxon>Eukaryota</taxon>
        <taxon>Fungi</taxon>
        <taxon>Dikarya</taxon>
        <taxon>Ascomycota</taxon>
        <taxon>Saccharomycotina</taxon>
        <taxon>Saccharomycetes</taxon>
        <taxon>Phaffomycetales</taxon>
        <taxon>Phaffomycetaceae</taxon>
        <taxon>Cyberlindnera</taxon>
    </lineage>
</organism>
<dbReference type="AlphaFoldDB" id="A0A0H5C052"/>
<evidence type="ECO:0000313" key="7">
    <source>
        <dbReference type="Proteomes" id="UP000038830"/>
    </source>
</evidence>
<evidence type="ECO:0000256" key="2">
    <source>
        <dbReference type="ARBA" id="ARBA00022490"/>
    </source>
</evidence>
<evidence type="ECO:0000256" key="3">
    <source>
        <dbReference type="ARBA" id="ARBA00023135"/>
    </source>
</evidence>
<dbReference type="GO" id="GO:0006617">
    <property type="term" value="P:SRP-dependent cotranslational protein targeting to membrane, signal sequence recognition"/>
    <property type="evidence" value="ECO:0007669"/>
    <property type="project" value="TreeGrafter"/>
</dbReference>
<comment type="subcellular location">
    <subcellularLocation>
        <location evidence="1">Cytoplasm</location>
    </subcellularLocation>
</comment>